<dbReference type="AlphaFoldDB" id="A0AAD3R1X4"/>
<proteinExistence type="predicted"/>
<keyword evidence="2" id="KW-0675">Receptor</keyword>
<sequence length="120" mass="13053">MRCGHFHMIDQRKNPVSRLSFSPSNSPRPVPLFPVVDGSDGPLHVSLRTEDNPAHRGLTHRAFAVPSGHTETGWPGFSSLPGAGPRAPARTVAPLVPRRSPHQTRVCVCMETTQLASIME</sequence>
<organism evidence="2 3">
    <name type="scientific">Lates japonicus</name>
    <name type="common">Japanese lates</name>
    <dbReference type="NCBI Taxonomy" id="270547"/>
    <lineage>
        <taxon>Eukaryota</taxon>
        <taxon>Metazoa</taxon>
        <taxon>Chordata</taxon>
        <taxon>Craniata</taxon>
        <taxon>Vertebrata</taxon>
        <taxon>Euteleostomi</taxon>
        <taxon>Actinopterygii</taxon>
        <taxon>Neopterygii</taxon>
        <taxon>Teleostei</taxon>
        <taxon>Neoteleostei</taxon>
        <taxon>Acanthomorphata</taxon>
        <taxon>Carangaria</taxon>
        <taxon>Carangaria incertae sedis</taxon>
        <taxon>Centropomidae</taxon>
        <taxon>Lates</taxon>
    </lineage>
</organism>
<keyword evidence="3" id="KW-1185">Reference proteome</keyword>
<reference evidence="2" key="1">
    <citation type="submission" date="2022-08" db="EMBL/GenBank/DDBJ databases">
        <title>Genome sequencing of akame (Lates japonicus).</title>
        <authorList>
            <person name="Hashiguchi Y."/>
            <person name="Takahashi H."/>
        </authorList>
    </citation>
    <scope>NUCLEOTIDE SEQUENCE</scope>
    <source>
        <strain evidence="2">Kochi</strain>
    </source>
</reference>
<feature type="region of interest" description="Disordered" evidence="1">
    <location>
        <begin position="66"/>
        <end position="97"/>
    </location>
</feature>
<dbReference type="EMBL" id="BRZM01000012">
    <property type="protein sequence ID" value="GLD52051.1"/>
    <property type="molecule type" value="Genomic_DNA"/>
</dbReference>
<comment type="caution">
    <text evidence="2">The sequence shown here is derived from an EMBL/GenBank/DDBJ whole genome shotgun (WGS) entry which is preliminary data.</text>
</comment>
<evidence type="ECO:0000313" key="2">
    <source>
        <dbReference type="EMBL" id="GLD52051.1"/>
    </source>
</evidence>
<dbReference type="Proteomes" id="UP001279410">
    <property type="component" value="Unassembled WGS sequence"/>
</dbReference>
<protein>
    <submittedName>
        <fullName evidence="2">Nuclear receptor subfamily 4 group A member 2a</fullName>
    </submittedName>
</protein>
<name>A0AAD3R1X4_LATJO</name>
<evidence type="ECO:0000313" key="3">
    <source>
        <dbReference type="Proteomes" id="UP001279410"/>
    </source>
</evidence>
<accession>A0AAD3R1X4</accession>
<evidence type="ECO:0000256" key="1">
    <source>
        <dbReference type="SAM" id="MobiDB-lite"/>
    </source>
</evidence>
<gene>
    <name evidence="2" type="ORF">AKAME5_000501200</name>
</gene>